<dbReference type="InterPro" id="IPR023996">
    <property type="entry name" value="TonB-dep_OMP_SusC/RagA"/>
</dbReference>
<gene>
    <name evidence="10" type="ORF">HMPREF1536_00374</name>
</gene>
<evidence type="ECO:0000256" key="5">
    <source>
        <dbReference type="ARBA" id="ARBA00023136"/>
    </source>
</evidence>
<dbReference type="PATRIC" id="fig|1203610.3.peg.393"/>
<dbReference type="InterPro" id="IPR012910">
    <property type="entry name" value="Plug_dom"/>
</dbReference>
<evidence type="ECO:0000313" key="11">
    <source>
        <dbReference type="Proteomes" id="UP000033035"/>
    </source>
</evidence>
<dbReference type="InterPro" id="IPR039426">
    <property type="entry name" value="TonB-dep_rcpt-like"/>
</dbReference>
<keyword evidence="6 7" id="KW-0998">Cell outer membrane</keyword>
<dbReference type="SUPFAM" id="SSF49464">
    <property type="entry name" value="Carboxypeptidase regulatory domain-like"/>
    <property type="match status" value="1"/>
</dbReference>
<protein>
    <submittedName>
        <fullName evidence="10">SusC/RagA family TonB-linked outer membrane protein</fullName>
    </submittedName>
</protein>
<dbReference type="NCBIfam" id="TIGR04057">
    <property type="entry name" value="SusC_RagA_signa"/>
    <property type="match status" value="1"/>
</dbReference>
<keyword evidence="3 7" id="KW-1134">Transmembrane beta strand</keyword>
<feature type="signal peptide" evidence="8">
    <location>
        <begin position="1"/>
        <end position="27"/>
    </location>
</feature>
<dbReference type="Gene3D" id="2.60.40.1120">
    <property type="entry name" value="Carboxypeptidase-like, regulatory domain"/>
    <property type="match status" value="1"/>
</dbReference>
<proteinExistence type="inferred from homology"/>
<dbReference type="PROSITE" id="PS52016">
    <property type="entry name" value="TONB_DEPENDENT_REC_3"/>
    <property type="match status" value="1"/>
</dbReference>
<evidence type="ECO:0000313" key="10">
    <source>
        <dbReference type="EMBL" id="KKB60493.1"/>
    </source>
</evidence>
<dbReference type="SUPFAM" id="SSF56935">
    <property type="entry name" value="Porins"/>
    <property type="match status" value="1"/>
</dbReference>
<organism evidence="10 11">
    <name type="scientific">Parabacteroides gordonii MS-1 = DSM 23371</name>
    <dbReference type="NCBI Taxonomy" id="1203610"/>
    <lineage>
        <taxon>Bacteria</taxon>
        <taxon>Pseudomonadati</taxon>
        <taxon>Bacteroidota</taxon>
        <taxon>Bacteroidia</taxon>
        <taxon>Bacteroidales</taxon>
        <taxon>Tannerellaceae</taxon>
        <taxon>Parabacteroides</taxon>
    </lineage>
</organism>
<keyword evidence="8" id="KW-0732">Signal</keyword>
<evidence type="ECO:0000256" key="4">
    <source>
        <dbReference type="ARBA" id="ARBA00022692"/>
    </source>
</evidence>
<evidence type="ECO:0000259" key="9">
    <source>
        <dbReference type="Pfam" id="PF07715"/>
    </source>
</evidence>
<feature type="domain" description="TonB-dependent receptor plug" evidence="9">
    <location>
        <begin position="138"/>
        <end position="243"/>
    </location>
</feature>
<name>A0A0F5JRR7_9BACT</name>
<dbReference type="STRING" id="1203610.HMPREF1536_00374"/>
<sequence>MKTDFYKKNNAFIALFFMLASPAIILAENPVKTQDISDMAIEVAQQQKKVVGIVVDKSGQPVIGANVVEKGTTNGTITDVDGSFSFEVSPNAVLQISFIGYNSQNMPVGDGKNLRVVLVEDTQKIDEVVVVAYGAQKKVNLTGAVASVNSEEIQNRSYTNVQQAIQGQIPGLTVTQTGGQPGNEAMNMSIRGKSTFSSNDPLVIVDGQAISMANLNPQDIESVTVLKDAAAAAIYGARASGGVILVTTKKGKAGKIRVSYDGYVGVQDATTYPKMVNAYDHARLFREAEYNDNPNTTTYTWSEEQVEEFRTGKKPSANRPDYLFDPSIQTQHNVTVSGGSEKNTFLFSFGYLYQDGIMKNTSFNRLNFRVNDQYKITEKLTAEVILNFMPSTRHAPSTATYPSGPTRNLGDIISSAYRRPSALPIFTEDGQWASVTAWANRFGLASEDGGFQNRKFNRINGSLSLTWNILDGLNLKGTYFGKYDPTREVNFSKRMQFISPEDCKTVDFDYSTNSMTVFNQSNYEHNLQALLTYDKVFAKDHDLKVMAGSSIEWNKDYQETVGRRDFLTDDIYVINAGSADPNVWTTSGTASDWAIASFFGRINYSWKGRYLAEANLRYDGSSRFSSKVRWGLFPAFSAGWRISEEPFFRAKDYISNLKLRVSWGQAGNQNTSALYQHYSTISTSAYYFGGMSHTSAYYTKSINDQLTWETKTTTNIGVDVSFLNDKFSLSLDGFKDRTSDILMTPVVPDTYGMSAPIMNVGVVDNIGWEAMFSYRDQKNDFRWGVTLQVSDAKNKVKEMIGSPVISGNYITEVGHEMNEWYGWKCEGIFASDEEVKNHAFQNIKTGIGDLKYQDTDENETVNANDRVRLGSSRPRFPFGINLDFGWKGIDLNIFLQGVASQKTYINSYGGLPLPESLGSLQEHHMDRWHQDDNGSWIAGKYPKLRIGGINVGSFSSFWLQNSAYLRAKNIQIGYTLPEGFVKKLSMERIRFYLNAENLFTFTKMKGVDPESPVGNGNMYPLTKVCSFGVNVSF</sequence>
<evidence type="ECO:0000256" key="3">
    <source>
        <dbReference type="ARBA" id="ARBA00022452"/>
    </source>
</evidence>
<dbReference type="AlphaFoldDB" id="A0A0F5JRR7"/>
<evidence type="ECO:0000256" key="1">
    <source>
        <dbReference type="ARBA" id="ARBA00004571"/>
    </source>
</evidence>
<dbReference type="Gene3D" id="2.40.170.20">
    <property type="entry name" value="TonB-dependent receptor, beta-barrel domain"/>
    <property type="match status" value="1"/>
</dbReference>
<dbReference type="EMBL" id="AQHW01000002">
    <property type="protein sequence ID" value="KKB60493.1"/>
    <property type="molecule type" value="Genomic_DNA"/>
</dbReference>
<dbReference type="NCBIfam" id="TIGR04056">
    <property type="entry name" value="OMP_RagA_SusC"/>
    <property type="match status" value="1"/>
</dbReference>
<evidence type="ECO:0000256" key="6">
    <source>
        <dbReference type="ARBA" id="ARBA00023237"/>
    </source>
</evidence>
<dbReference type="InterPro" id="IPR008969">
    <property type="entry name" value="CarboxyPept-like_regulatory"/>
</dbReference>
<dbReference type="Pfam" id="PF13715">
    <property type="entry name" value="CarbopepD_reg_2"/>
    <property type="match status" value="1"/>
</dbReference>
<dbReference type="InterPro" id="IPR037066">
    <property type="entry name" value="Plug_dom_sf"/>
</dbReference>
<dbReference type="InterPro" id="IPR023997">
    <property type="entry name" value="TonB-dep_OMP_SusC/RagA_CS"/>
</dbReference>
<feature type="chain" id="PRO_5002490799" evidence="8">
    <location>
        <begin position="28"/>
        <end position="1033"/>
    </location>
</feature>
<dbReference type="FunFam" id="2.60.40.1120:FF:000003">
    <property type="entry name" value="Outer membrane protein Omp121"/>
    <property type="match status" value="1"/>
</dbReference>
<dbReference type="GO" id="GO:0009279">
    <property type="term" value="C:cell outer membrane"/>
    <property type="evidence" value="ECO:0007669"/>
    <property type="project" value="UniProtKB-SubCell"/>
</dbReference>
<comment type="caution">
    <text evidence="10">The sequence shown here is derived from an EMBL/GenBank/DDBJ whole genome shotgun (WGS) entry which is preliminary data.</text>
</comment>
<keyword evidence="2 7" id="KW-0813">Transport</keyword>
<dbReference type="Proteomes" id="UP000033035">
    <property type="component" value="Unassembled WGS sequence"/>
</dbReference>
<evidence type="ECO:0000256" key="2">
    <source>
        <dbReference type="ARBA" id="ARBA00022448"/>
    </source>
</evidence>
<dbReference type="RefSeq" id="WP_028730438.1">
    <property type="nucleotide sequence ID" value="NZ_KE386766.1"/>
</dbReference>
<evidence type="ECO:0000256" key="7">
    <source>
        <dbReference type="PROSITE-ProRule" id="PRU01360"/>
    </source>
</evidence>
<reference evidence="10 11" key="1">
    <citation type="submission" date="2013-04" db="EMBL/GenBank/DDBJ databases">
        <title>The Genome Sequence of Parabacteroides gordonii DSM 23371.</title>
        <authorList>
            <consortium name="The Broad Institute Genomics Platform"/>
            <person name="Earl A."/>
            <person name="Ward D."/>
            <person name="Feldgarden M."/>
            <person name="Gevers D."/>
            <person name="Martens E."/>
            <person name="Sakamoto M."/>
            <person name="Benno Y."/>
            <person name="Suzuki N."/>
            <person name="Matsunaga N."/>
            <person name="Koshihara K."/>
            <person name="Seki M."/>
            <person name="Komiya H."/>
            <person name="Walker B."/>
            <person name="Young S."/>
            <person name="Zeng Q."/>
            <person name="Gargeya S."/>
            <person name="Fitzgerald M."/>
            <person name="Haas B."/>
            <person name="Abouelleil A."/>
            <person name="Allen A.W."/>
            <person name="Alvarado L."/>
            <person name="Arachchi H.M."/>
            <person name="Berlin A.M."/>
            <person name="Chapman S.B."/>
            <person name="Gainer-Dewar J."/>
            <person name="Goldberg J."/>
            <person name="Griggs A."/>
            <person name="Gujja S."/>
            <person name="Hansen M."/>
            <person name="Howarth C."/>
            <person name="Imamovic A."/>
            <person name="Ireland A."/>
            <person name="Larimer J."/>
            <person name="McCowan C."/>
            <person name="Murphy C."/>
            <person name="Pearson M."/>
            <person name="Poon T.W."/>
            <person name="Priest M."/>
            <person name="Roberts A."/>
            <person name="Saif S."/>
            <person name="Shea T."/>
            <person name="Sisk P."/>
            <person name="Sykes S."/>
            <person name="Wortman J."/>
            <person name="Nusbaum C."/>
            <person name="Birren B."/>
        </authorList>
    </citation>
    <scope>NUCLEOTIDE SEQUENCE [LARGE SCALE GENOMIC DNA]</scope>
    <source>
        <strain evidence="10 11">MS-1</strain>
    </source>
</reference>
<keyword evidence="11" id="KW-1185">Reference proteome</keyword>
<dbReference type="InterPro" id="IPR036942">
    <property type="entry name" value="Beta-barrel_TonB_sf"/>
</dbReference>
<evidence type="ECO:0000256" key="8">
    <source>
        <dbReference type="SAM" id="SignalP"/>
    </source>
</evidence>
<dbReference type="Pfam" id="PF07715">
    <property type="entry name" value="Plug"/>
    <property type="match status" value="1"/>
</dbReference>
<accession>A0A0F5JRR7</accession>
<dbReference type="Gene3D" id="2.170.130.10">
    <property type="entry name" value="TonB-dependent receptor, plug domain"/>
    <property type="match status" value="1"/>
</dbReference>
<dbReference type="HOGENOM" id="CLU_004317_0_2_10"/>
<keyword evidence="5 7" id="KW-0472">Membrane</keyword>
<comment type="similarity">
    <text evidence="7">Belongs to the TonB-dependent receptor family.</text>
</comment>
<dbReference type="FunFam" id="2.170.130.10:FF:000003">
    <property type="entry name" value="SusC/RagA family TonB-linked outer membrane protein"/>
    <property type="match status" value="1"/>
</dbReference>
<comment type="subcellular location">
    <subcellularLocation>
        <location evidence="1 7">Cell outer membrane</location>
        <topology evidence="1 7">Multi-pass membrane protein</topology>
    </subcellularLocation>
</comment>
<keyword evidence="4 7" id="KW-0812">Transmembrane</keyword>